<evidence type="ECO:0000256" key="4">
    <source>
        <dbReference type="ARBA" id="ARBA00010561"/>
    </source>
</evidence>
<evidence type="ECO:0000256" key="1">
    <source>
        <dbReference type="ARBA" id="ARBA00001946"/>
    </source>
</evidence>
<evidence type="ECO:0000256" key="14">
    <source>
        <dbReference type="ARBA" id="ARBA00025228"/>
    </source>
</evidence>
<evidence type="ECO:0000256" key="7">
    <source>
        <dbReference type="ARBA" id="ARBA00022475"/>
    </source>
</evidence>
<evidence type="ECO:0000256" key="19">
    <source>
        <dbReference type="HAMAP-Rule" id="MF_00719"/>
    </source>
</evidence>
<evidence type="ECO:0000256" key="5">
    <source>
        <dbReference type="ARBA" id="ARBA00013200"/>
    </source>
</evidence>
<keyword evidence="7 19" id="KW-1003">Cell membrane</keyword>
<evidence type="ECO:0000256" key="8">
    <source>
        <dbReference type="ARBA" id="ARBA00022573"/>
    </source>
</evidence>
<keyword evidence="8 19" id="KW-0169">Cobalamin biosynthesis</keyword>
<feature type="transmembrane region" description="Helical" evidence="19">
    <location>
        <begin position="178"/>
        <end position="197"/>
    </location>
</feature>
<dbReference type="GO" id="GO:0008818">
    <property type="term" value="F:cobalamin 5'-phosphate synthase activity"/>
    <property type="evidence" value="ECO:0007669"/>
    <property type="project" value="UniProtKB-UniRule"/>
</dbReference>
<organism evidence="20">
    <name type="scientific">uncultured Propionibacteriaceae bacterium</name>
    <dbReference type="NCBI Taxonomy" id="257457"/>
    <lineage>
        <taxon>Bacteria</taxon>
        <taxon>Bacillati</taxon>
        <taxon>Actinomycetota</taxon>
        <taxon>Actinomycetes</taxon>
        <taxon>Propionibacteriales</taxon>
        <taxon>Propionibacteriaceae</taxon>
        <taxon>environmental samples</taxon>
    </lineage>
</organism>
<evidence type="ECO:0000256" key="12">
    <source>
        <dbReference type="ARBA" id="ARBA00022989"/>
    </source>
</evidence>
<evidence type="ECO:0000256" key="9">
    <source>
        <dbReference type="ARBA" id="ARBA00022679"/>
    </source>
</evidence>
<dbReference type="HAMAP" id="MF_00719">
    <property type="entry name" value="CobS"/>
    <property type="match status" value="1"/>
</dbReference>
<proteinExistence type="inferred from homology"/>
<evidence type="ECO:0000256" key="13">
    <source>
        <dbReference type="ARBA" id="ARBA00023136"/>
    </source>
</evidence>
<dbReference type="PANTHER" id="PTHR34148:SF1">
    <property type="entry name" value="ADENOSYLCOBINAMIDE-GDP RIBAZOLETRANSFERASE"/>
    <property type="match status" value="1"/>
</dbReference>
<keyword evidence="12 19" id="KW-1133">Transmembrane helix</keyword>
<dbReference type="PANTHER" id="PTHR34148">
    <property type="entry name" value="ADENOSYLCOBINAMIDE-GDP RIBAZOLETRANSFERASE"/>
    <property type="match status" value="1"/>
</dbReference>
<comment type="catalytic activity">
    <reaction evidence="17 19">
        <text>alpha-ribazole + adenosylcob(III)inamide-GDP = adenosylcob(III)alamin + GMP + H(+)</text>
        <dbReference type="Rhea" id="RHEA:16049"/>
        <dbReference type="ChEBI" id="CHEBI:10329"/>
        <dbReference type="ChEBI" id="CHEBI:15378"/>
        <dbReference type="ChEBI" id="CHEBI:18408"/>
        <dbReference type="ChEBI" id="CHEBI:58115"/>
        <dbReference type="ChEBI" id="CHEBI:60487"/>
        <dbReference type="EC" id="2.7.8.26"/>
    </reaction>
</comment>
<evidence type="ECO:0000256" key="3">
    <source>
        <dbReference type="ARBA" id="ARBA00004663"/>
    </source>
</evidence>
<sequence length="258" mass="25373">MSFSGSVRLAVGTLTVWPTGPVDVNPAVARVAMAIAPLAVLPLAVVAAATAWASDRLGAPNLLTGLLAVAVLAGGTRALHLDGLADTADGLGSGWDRERALEVMRRGEIGPMGVVSVVLVLAIQAAAFGELASGALGAVQLAVLICCSRAALALVCLRGIPAARTGGLGAAVAGSVPRLVGGAVWVAVAAASIATSLLNGDSWVAGLVATLLAVASVAVLLRRCVARLGGVTGDVMGACIEVAGTALAVGSVLRWPEV</sequence>
<comment type="similarity">
    <text evidence="4 19">Belongs to the CobS family.</text>
</comment>
<keyword evidence="11 19" id="KW-0460">Magnesium</keyword>
<keyword evidence="13 19" id="KW-0472">Membrane</keyword>
<dbReference type="Pfam" id="PF02654">
    <property type="entry name" value="CobS"/>
    <property type="match status" value="1"/>
</dbReference>
<comment type="catalytic activity">
    <reaction evidence="18 19">
        <text>alpha-ribazole 5'-phosphate + adenosylcob(III)inamide-GDP = adenosylcob(III)alamin 5'-phosphate + GMP + H(+)</text>
        <dbReference type="Rhea" id="RHEA:23560"/>
        <dbReference type="ChEBI" id="CHEBI:15378"/>
        <dbReference type="ChEBI" id="CHEBI:57918"/>
        <dbReference type="ChEBI" id="CHEBI:58115"/>
        <dbReference type="ChEBI" id="CHEBI:60487"/>
        <dbReference type="ChEBI" id="CHEBI:60493"/>
        <dbReference type="EC" id="2.7.8.26"/>
    </reaction>
</comment>
<reference evidence="20" key="1">
    <citation type="submission" date="2020-02" db="EMBL/GenBank/DDBJ databases">
        <authorList>
            <person name="Meier V. D."/>
        </authorList>
    </citation>
    <scope>NUCLEOTIDE SEQUENCE</scope>
    <source>
        <strain evidence="20">AVDCRST_MAG75</strain>
    </source>
</reference>
<feature type="transmembrane region" description="Helical" evidence="19">
    <location>
        <begin position="109"/>
        <end position="129"/>
    </location>
</feature>
<evidence type="ECO:0000313" key="20">
    <source>
        <dbReference type="EMBL" id="CAA9416906.1"/>
    </source>
</evidence>
<evidence type="ECO:0000256" key="10">
    <source>
        <dbReference type="ARBA" id="ARBA00022692"/>
    </source>
</evidence>
<dbReference type="AlphaFoldDB" id="A0A6J4PK57"/>
<evidence type="ECO:0000256" key="16">
    <source>
        <dbReference type="ARBA" id="ARBA00032853"/>
    </source>
</evidence>
<comment type="pathway">
    <text evidence="3 19">Cofactor biosynthesis; adenosylcobalamin biosynthesis; adenosylcobalamin from cob(II)yrinate a,c-diamide: step 7/7.</text>
</comment>
<evidence type="ECO:0000256" key="15">
    <source>
        <dbReference type="ARBA" id="ARBA00032605"/>
    </source>
</evidence>
<comment type="function">
    <text evidence="14 19">Joins adenosylcobinamide-GDP and alpha-ribazole to generate adenosylcobalamin (Ado-cobalamin). Also synthesizes adenosylcobalamin 5'-phosphate from adenosylcobinamide-GDP and alpha-ribazole 5'-phosphate.</text>
</comment>
<evidence type="ECO:0000256" key="11">
    <source>
        <dbReference type="ARBA" id="ARBA00022842"/>
    </source>
</evidence>
<evidence type="ECO:0000256" key="2">
    <source>
        <dbReference type="ARBA" id="ARBA00004651"/>
    </source>
</evidence>
<dbReference type="GO" id="GO:0005886">
    <property type="term" value="C:plasma membrane"/>
    <property type="evidence" value="ECO:0007669"/>
    <property type="project" value="UniProtKB-SubCell"/>
</dbReference>
<dbReference type="EMBL" id="CADCUO010000229">
    <property type="protein sequence ID" value="CAA9416906.1"/>
    <property type="molecule type" value="Genomic_DNA"/>
</dbReference>
<dbReference type="InterPro" id="IPR003805">
    <property type="entry name" value="CobS"/>
</dbReference>
<keyword evidence="10 19" id="KW-0812">Transmembrane</keyword>
<evidence type="ECO:0000256" key="17">
    <source>
        <dbReference type="ARBA" id="ARBA00048623"/>
    </source>
</evidence>
<evidence type="ECO:0000256" key="18">
    <source>
        <dbReference type="ARBA" id="ARBA00049504"/>
    </source>
</evidence>
<keyword evidence="9 19" id="KW-0808">Transferase</keyword>
<dbReference type="GO" id="GO:0009236">
    <property type="term" value="P:cobalamin biosynthetic process"/>
    <property type="evidence" value="ECO:0007669"/>
    <property type="project" value="UniProtKB-UniRule"/>
</dbReference>
<comment type="cofactor">
    <cofactor evidence="1 19">
        <name>Mg(2+)</name>
        <dbReference type="ChEBI" id="CHEBI:18420"/>
    </cofactor>
</comment>
<comment type="subcellular location">
    <subcellularLocation>
        <location evidence="2 19">Cell membrane</location>
        <topology evidence="2 19">Multi-pass membrane protein</topology>
    </subcellularLocation>
</comment>
<name>A0A6J4PK57_9ACTN</name>
<protein>
    <recommendedName>
        <fullName evidence="6 19">Adenosylcobinamide-GDP ribazoletransferase</fullName>
        <ecNumber evidence="5 19">2.7.8.26</ecNumber>
    </recommendedName>
    <alternativeName>
        <fullName evidence="16 19">Cobalamin synthase</fullName>
    </alternativeName>
    <alternativeName>
        <fullName evidence="15 19">Cobalamin-5'-phosphate synthase</fullName>
    </alternativeName>
</protein>
<feature type="transmembrane region" description="Helical" evidence="19">
    <location>
        <begin position="203"/>
        <end position="221"/>
    </location>
</feature>
<gene>
    <name evidence="19" type="primary">cobS</name>
    <name evidence="20" type="ORF">AVDCRST_MAG75-3166</name>
</gene>
<dbReference type="GO" id="GO:0051073">
    <property type="term" value="F:adenosylcobinamide-GDP ribazoletransferase activity"/>
    <property type="evidence" value="ECO:0007669"/>
    <property type="project" value="UniProtKB-UniRule"/>
</dbReference>
<evidence type="ECO:0000256" key="6">
    <source>
        <dbReference type="ARBA" id="ARBA00015850"/>
    </source>
</evidence>
<dbReference type="EC" id="2.7.8.26" evidence="5 19"/>
<feature type="transmembrane region" description="Helical" evidence="19">
    <location>
        <begin position="135"/>
        <end position="157"/>
    </location>
</feature>
<feature type="transmembrane region" description="Helical" evidence="19">
    <location>
        <begin position="27"/>
        <end position="53"/>
    </location>
</feature>
<accession>A0A6J4PK57</accession>
<dbReference type="UniPathway" id="UPA00148">
    <property type="reaction ID" value="UER00238"/>
</dbReference>